<dbReference type="KEGG" id="nta:107791799"/>
<gene>
    <name evidence="1" type="primary">LOC107791799</name>
</gene>
<dbReference type="PANTHER" id="PTHR33067">
    <property type="entry name" value="RNA-DIRECTED DNA POLYMERASE-RELATED"/>
    <property type="match status" value="1"/>
</dbReference>
<sequence>MTITTRSRKLLQSESEQVVVVENVEQEDEVQVEVPNVVEVKRIPKRVKAKDVSREKVEEKVIEAPKPLVPIPRPPTQFPQRPAKRVDDSKLEKFYDILKQLSVNIPFMEEFQEMYGFSKYLKDLITKNKTIKNEVVSFTYRVKSIITTTTVQKKEDPGAFIIPCIIGLHDFAQALCDNGASIKLMPLDI</sequence>
<accession>A0A1S3ZYJ4</accession>
<reference evidence="1" key="1">
    <citation type="submission" date="2025-08" db="UniProtKB">
        <authorList>
            <consortium name="RefSeq"/>
        </authorList>
    </citation>
    <scope>IDENTIFICATION</scope>
</reference>
<protein>
    <submittedName>
        <fullName evidence="1">Uncharacterized protein</fullName>
    </submittedName>
</protein>
<dbReference type="OMA" id="TIMPNEM"/>
<evidence type="ECO:0000313" key="1">
    <source>
        <dbReference type="RefSeq" id="XP_016469423.1"/>
    </source>
</evidence>
<dbReference type="AlphaFoldDB" id="A0A1S3ZYJ4"/>
<dbReference type="PaxDb" id="4097-A0A1S3ZYJ4"/>
<dbReference type="OrthoDB" id="1740010at2759"/>
<dbReference type="RefSeq" id="XP_016469423.1">
    <property type="nucleotide sequence ID" value="XM_016613937.1"/>
</dbReference>
<name>A0A1S3ZYJ4_TOBAC</name>
<organism evidence="1">
    <name type="scientific">Nicotiana tabacum</name>
    <name type="common">Common tobacco</name>
    <dbReference type="NCBI Taxonomy" id="4097"/>
    <lineage>
        <taxon>Eukaryota</taxon>
        <taxon>Viridiplantae</taxon>
        <taxon>Streptophyta</taxon>
        <taxon>Embryophyta</taxon>
        <taxon>Tracheophyta</taxon>
        <taxon>Spermatophyta</taxon>
        <taxon>Magnoliopsida</taxon>
        <taxon>eudicotyledons</taxon>
        <taxon>Gunneridae</taxon>
        <taxon>Pentapetalae</taxon>
        <taxon>asterids</taxon>
        <taxon>lamiids</taxon>
        <taxon>Solanales</taxon>
        <taxon>Solanaceae</taxon>
        <taxon>Nicotianoideae</taxon>
        <taxon>Nicotianeae</taxon>
        <taxon>Nicotiana</taxon>
    </lineage>
</organism>
<dbReference type="PANTHER" id="PTHR33067:SF9">
    <property type="entry name" value="RNA-DIRECTED DNA POLYMERASE"/>
    <property type="match status" value="1"/>
</dbReference>
<proteinExistence type="predicted"/>